<dbReference type="KEGG" id="bgo:BM43_3"/>
<dbReference type="Proteomes" id="UP000220629">
    <property type="component" value="Unassembled WGS sequence"/>
</dbReference>
<dbReference type="EC" id="3.4.11.1" evidence="9"/>
<evidence type="ECO:0000256" key="8">
    <source>
        <dbReference type="ARBA" id="ARBA00023211"/>
    </source>
</evidence>
<feature type="binding site" evidence="9">
    <location>
        <position position="353"/>
    </location>
    <ligand>
        <name>Mn(2+)</name>
        <dbReference type="ChEBI" id="CHEBI:29035"/>
        <label>1</label>
    </ligand>
</feature>
<feature type="binding site" evidence="9">
    <location>
        <position position="353"/>
    </location>
    <ligand>
        <name>Mn(2+)</name>
        <dbReference type="ChEBI" id="CHEBI:29035"/>
        <label>2</label>
    </ligand>
</feature>
<dbReference type="FunFam" id="3.40.630.10:FF:000004">
    <property type="entry name" value="Probable cytosol aminopeptidase"/>
    <property type="match status" value="1"/>
</dbReference>
<evidence type="ECO:0000256" key="7">
    <source>
        <dbReference type="ARBA" id="ARBA00022801"/>
    </source>
</evidence>
<dbReference type="EC" id="3.4.11.10" evidence="9"/>
<comment type="subcellular location">
    <subcellularLocation>
        <location evidence="9">Cytoplasm</location>
    </subcellularLocation>
</comment>
<keyword evidence="7 9" id="KW-0378">Hydrolase</keyword>
<feature type="binding site" evidence="9">
    <location>
        <position position="274"/>
    </location>
    <ligand>
        <name>Mn(2+)</name>
        <dbReference type="ChEBI" id="CHEBI:29035"/>
        <label>1</label>
    </ligand>
</feature>
<feature type="domain" description="Cytosol aminopeptidase" evidence="10">
    <location>
        <begin position="349"/>
        <end position="356"/>
    </location>
</feature>
<dbReference type="PANTHER" id="PTHR11963:SF23">
    <property type="entry name" value="CYTOSOL AMINOPEPTIDASE"/>
    <property type="match status" value="1"/>
</dbReference>
<dbReference type="NCBIfam" id="NF002073">
    <property type="entry name" value="PRK00913.1-2"/>
    <property type="match status" value="1"/>
</dbReference>
<evidence type="ECO:0000313" key="11">
    <source>
        <dbReference type="EMBL" id="KGC11586.1"/>
    </source>
</evidence>
<dbReference type="Pfam" id="PF02789">
    <property type="entry name" value="Peptidase_M17_N"/>
    <property type="match status" value="1"/>
</dbReference>
<organism evidence="12 14">
    <name type="scientific">Burkholderia gladioli</name>
    <name type="common">Pseudomonas marginata</name>
    <name type="synonym">Phytomonas marginata</name>
    <dbReference type="NCBI Taxonomy" id="28095"/>
    <lineage>
        <taxon>Bacteria</taxon>
        <taxon>Pseudomonadati</taxon>
        <taxon>Pseudomonadota</taxon>
        <taxon>Betaproteobacteria</taxon>
        <taxon>Burkholderiales</taxon>
        <taxon>Burkholderiaceae</taxon>
        <taxon>Burkholderia</taxon>
    </lineage>
</organism>
<dbReference type="RefSeq" id="WP_042284802.1">
    <property type="nucleotide sequence ID" value="NZ_CADEVY010000015.1"/>
</dbReference>
<comment type="caution">
    <text evidence="12">The sequence shown here is derived from an EMBL/GenBank/DDBJ whole genome shotgun (WGS) entry which is preliminary data.</text>
</comment>
<dbReference type="PROSITE" id="PS00631">
    <property type="entry name" value="CYTOSOL_AP"/>
    <property type="match status" value="1"/>
</dbReference>
<comment type="catalytic activity">
    <reaction evidence="2 9">
        <text>Release of an N-terminal amino acid, preferentially leucine, but not glutamic or aspartic acids.</text>
        <dbReference type="EC" id="3.4.11.10"/>
    </reaction>
</comment>
<keyword evidence="4 9" id="KW-0031">Aminopeptidase</keyword>
<dbReference type="InterPro" id="IPR008283">
    <property type="entry name" value="Peptidase_M17_N"/>
</dbReference>
<dbReference type="PANTHER" id="PTHR11963">
    <property type="entry name" value="LEUCINE AMINOPEPTIDASE-RELATED"/>
    <property type="match status" value="1"/>
</dbReference>
<dbReference type="Gene3D" id="3.40.630.10">
    <property type="entry name" value="Zn peptidases"/>
    <property type="match status" value="1"/>
</dbReference>
<dbReference type="OrthoDB" id="9809354at2"/>
<dbReference type="Gene3D" id="3.40.220.10">
    <property type="entry name" value="Leucine Aminopeptidase, subunit E, domain 1"/>
    <property type="match status" value="1"/>
</dbReference>
<feature type="binding site" evidence="9">
    <location>
        <position position="274"/>
    </location>
    <ligand>
        <name>Mn(2+)</name>
        <dbReference type="ChEBI" id="CHEBI:29035"/>
        <label>2</label>
    </ligand>
</feature>
<evidence type="ECO:0000256" key="6">
    <source>
        <dbReference type="ARBA" id="ARBA00022723"/>
    </source>
</evidence>
<dbReference type="InterPro" id="IPR043472">
    <property type="entry name" value="Macro_dom-like"/>
</dbReference>
<evidence type="ECO:0000259" key="10">
    <source>
        <dbReference type="PROSITE" id="PS00631"/>
    </source>
</evidence>
<accession>A0A095F1S0</accession>
<comment type="similarity">
    <text evidence="3 9">Belongs to the peptidase M17 family.</text>
</comment>
<evidence type="ECO:0000313" key="14">
    <source>
        <dbReference type="Proteomes" id="UP000220629"/>
    </source>
</evidence>
<keyword evidence="6 9" id="KW-0479">Metal-binding</keyword>
<evidence type="ECO:0000256" key="9">
    <source>
        <dbReference type="HAMAP-Rule" id="MF_00181"/>
    </source>
</evidence>
<dbReference type="SUPFAM" id="SSF53187">
    <property type="entry name" value="Zn-dependent exopeptidases"/>
    <property type="match status" value="1"/>
</dbReference>
<dbReference type="GO" id="GO:0070006">
    <property type="term" value="F:metalloaminopeptidase activity"/>
    <property type="evidence" value="ECO:0007669"/>
    <property type="project" value="InterPro"/>
</dbReference>
<sequence>MTVSFKIKVCKHPRFSSADCLVLGVFDEETLTGIAADVDAALGGKLSRLKTSGDIAPKAGATLCLHEVEGIGAARVLVVSLGKAEAFKADRYKEVLRAAWKTLLHSRAAKVNCTLPLLPVQSLDLRERIRQAIVELRDVSYRFLQMKSKPEPEERVLESVVFDVDAEDEHSAQLAVRQGLALANGVDFARDLGNLPGNVCTPSYLADAATQLARDWEMKVEVLGYEEIRELKMDSFLSVARASTEVPKLIVLQYDGANADTAPVVLVGKGITFDSGGISLKPGAGMDEMKYDMCGAAAVLGTLRAIAEMKVPLNVVAIVPACENMPGGNANKPGDIVTSMKGLTIEVLNTDAEGRLILCDALTYADRFKPAAVVDVATLTGACVIALGSHHSGLFAKDEALAAELLHASTQSSDAAWRLPLADAYQEPLRSNFADIANIGGKEAGSVTAACFLSRFTDSYPWAHLDIAGTAWKGGASKGATGRPVPLLTQFLINRAKSRDM</sequence>
<feature type="binding site" evidence="9">
    <location>
        <position position="269"/>
    </location>
    <ligand>
        <name>Mn(2+)</name>
        <dbReference type="ChEBI" id="CHEBI:29035"/>
        <label>2</label>
    </ligand>
</feature>
<feature type="binding site" evidence="9">
    <location>
        <position position="351"/>
    </location>
    <ligand>
        <name>Mn(2+)</name>
        <dbReference type="ChEBI" id="CHEBI:29035"/>
        <label>1</label>
    </ligand>
</feature>
<feature type="binding site" evidence="9">
    <location>
        <position position="292"/>
    </location>
    <ligand>
        <name>Mn(2+)</name>
        <dbReference type="ChEBI" id="CHEBI:29035"/>
        <label>2</label>
    </ligand>
</feature>
<dbReference type="SUPFAM" id="SSF52949">
    <property type="entry name" value="Macro domain-like"/>
    <property type="match status" value="1"/>
</dbReference>
<dbReference type="GO" id="GO:0030145">
    <property type="term" value="F:manganese ion binding"/>
    <property type="evidence" value="ECO:0007669"/>
    <property type="project" value="UniProtKB-UniRule"/>
</dbReference>
<reference evidence="14" key="2">
    <citation type="submission" date="2017-09" db="EMBL/GenBank/DDBJ databases">
        <title>FDA dAtabase for Regulatory Grade micrObial Sequences (FDA-ARGOS): Supporting development and validation of Infectious Disease Dx tests.</title>
        <authorList>
            <person name="Minogue T."/>
            <person name="Wolcott M."/>
            <person name="Wasieloski L."/>
            <person name="Aguilar W."/>
            <person name="Moore D."/>
            <person name="Tallon L."/>
            <person name="Sadzewicz L."/>
            <person name="Ott S."/>
            <person name="Zhao X."/>
            <person name="Nagaraj S."/>
            <person name="Vavikolanu K."/>
            <person name="Aluvathingal J."/>
            <person name="Nadendla S."/>
            <person name="Sichtig H."/>
        </authorList>
    </citation>
    <scope>NUCLEOTIDE SEQUENCE [LARGE SCALE GENOMIC DNA]</scope>
    <source>
        <strain evidence="14">FDAARGOS_390</strain>
    </source>
</reference>
<comment type="cofactor">
    <cofactor evidence="9">
        <name>Mn(2+)</name>
        <dbReference type="ChEBI" id="CHEBI:29035"/>
    </cofactor>
    <text evidence="9">Binds 2 manganese ions per subunit.</text>
</comment>
<feature type="active site" evidence="9">
    <location>
        <position position="355"/>
    </location>
</feature>
<dbReference type="InterPro" id="IPR000819">
    <property type="entry name" value="Peptidase_M17_C"/>
</dbReference>
<dbReference type="NCBIfam" id="NF002074">
    <property type="entry name" value="PRK00913.1-4"/>
    <property type="match status" value="1"/>
</dbReference>
<evidence type="ECO:0000313" key="12">
    <source>
        <dbReference type="EMBL" id="PEH37783.1"/>
    </source>
</evidence>
<dbReference type="InterPro" id="IPR011356">
    <property type="entry name" value="Leucine_aapep/pepB"/>
</dbReference>
<proteinExistence type="inferred from homology"/>
<gene>
    <name evidence="9" type="primary">pepA</name>
    <name evidence="12" type="ORF">CRM94_25190</name>
    <name evidence="11" type="ORF">DM48_7337</name>
</gene>
<feature type="active site" evidence="9">
    <location>
        <position position="281"/>
    </location>
</feature>
<reference evidence="12" key="3">
    <citation type="submission" date="2017-09" db="EMBL/GenBank/DDBJ databases">
        <title>FDA dAtabase for Regulatory Grade micrObial Sequences (FDA-ARGOS): Supporting development and validation of Infectious Disease Dx tests.</title>
        <authorList>
            <person name="Minogue T."/>
            <person name="Wolcott M."/>
            <person name="Wasieloski L."/>
            <person name="Aguilar W."/>
            <person name="Moore D."/>
            <person name="Tallon L.J."/>
            <person name="Sadzewicz L."/>
            <person name="Ott S."/>
            <person name="Zhao X."/>
            <person name="Nagaraj S."/>
            <person name="Vavikolanu K."/>
            <person name="Aluvathingal J."/>
            <person name="Nadendla S."/>
            <person name="Sichtig H."/>
        </authorList>
    </citation>
    <scope>NUCLEOTIDE SEQUENCE</scope>
    <source>
        <strain evidence="12">FDAARGOS_390</strain>
    </source>
</reference>
<evidence type="ECO:0000256" key="1">
    <source>
        <dbReference type="ARBA" id="ARBA00000135"/>
    </source>
</evidence>
<keyword evidence="9" id="KW-0963">Cytoplasm</keyword>
<keyword evidence="5 9" id="KW-0645">Protease</keyword>
<dbReference type="AlphaFoldDB" id="A0A095F1S0"/>
<keyword evidence="8 9" id="KW-0464">Manganese</keyword>
<dbReference type="InterPro" id="IPR023042">
    <property type="entry name" value="Peptidase_M17_leu_NH2_pept"/>
</dbReference>
<evidence type="ECO:0000256" key="3">
    <source>
        <dbReference type="ARBA" id="ARBA00009528"/>
    </source>
</evidence>
<evidence type="ECO:0000256" key="4">
    <source>
        <dbReference type="ARBA" id="ARBA00022438"/>
    </source>
</evidence>
<evidence type="ECO:0000256" key="5">
    <source>
        <dbReference type="ARBA" id="ARBA00022670"/>
    </source>
</evidence>
<dbReference type="Proteomes" id="UP000029590">
    <property type="component" value="Unassembled WGS sequence"/>
</dbReference>
<name>A0A095F1S0_BURGA</name>
<protein>
    <recommendedName>
        <fullName evidence="9">Probable cytosol aminopeptidase</fullName>
        <ecNumber evidence="9">3.4.11.1</ecNumber>
    </recommendedName>
    <alternativeName>
        <fullName evidence="9">Leucine aminopeptidase</fullName>
        <shortName evidence="9">LAP</shortName>
        <ecNumber evidence="9">3.4.11.10</ecNumber>
    </alternativeName>
    <alternativeName>
        <fullName evidence="9">Leucyl aminopeptidase</fullName>
    </alternativeName>
</protein>
<dbReference type="GO" id="GO:0006508">
    <property type="term" value="P:proteolysis"/>
    <property type="evidence" value="ECO:0007669"/>
    <property type="project" value="UniProtKB-KW"/>
</dbReference>
<dbReference type="EMBL" id="JPGG01000017">
    <property type="protein sequence ID" value="KGC11586.1"/>
    <property type="molecule type" value="Genomic_DNA"/>
</dbReference>
<comment type="function">
    <text evidence="9">Presumably involved in the processing and regular turnover of intracellular proteins. Catalyzes the removal of unsubstituted N-terminal amino acids from various peptides.</text>
</comment>
<dbReference type="PRINTS" id="PR00481">
    <property type="entry name" value="LAMNOPPTDASE"/>
</dbReference>
<evidence type="ECO:0000313" key="13">
    <source>
        <dbReference type="Proteomes" id="UP000029590"/>
    </source>
</evidence>
<reference evidence="11 13" key="1">
    <citation type="submission" date="2014-04" db="EMBL/GenBank/DDBJ databases">
        <authorList>
            <person name="Bishop-Lilly K.A."/>
            <person name="Broomall S.M."/>
            <person name="Chain P.S."/>
            <person name="Chertkov O."/>
            <person name="Coyne S.R."/>
            <person name="Daligault H.E."/>
            <person name="Davenport K.W."/>
            <person name="Erkkila T."/>
            <person name="Frey K.G."/>
            <person name="Gibbons H.S."/>
            <person name="Gu W."/>
            <person name="Jaissle J."/>
            <person name="Johnson S.L."/>
            <person name="Koroleva G.I."/>
            <person name="Ladner J.T."/>
            <person name="Lo C.-C."/>
            <person name="Minogue T.D."/>
            <person name="Munk C."/>
            <person name="Palacios G.F."/>
            <person name="Redden C.L."/>
            <person name="Rosenzweig C.N."/>
            <person name="Scholz M.B."/>
            <person name="Teshima H."/>
            <person name="Xu Y."/>
        </authorList>
    </citation>
    <scope>NUCLEOTIDE SEQUENCE [LARGE SCALE GENOMIC DNA]</scope>
    <source>
        <strain evidence="13">gladioli</strain>
        <strain evidence="11">Gladioli</strain>
    </source>
</reference>
<dbReference type="GO" id="GO:0005737">
    <property type="term" value="C:cytoplasm"/>
    <property type="evidence" value="ECO:0007669"/>
    <property type="project" value="UniProtKB-SubCell"/>
</dbReference>
<evidence type="ECO:0000256" key="2">
    <source>
        <dbReference type="ARBA" id="ARBA00000967"/>
    </source>
</evidence>
<dbReference type="Pfam" id="PF00883">
    <property type="entry name" value="Peptidase_M17"/>
    <property type="match status" value="1"/>
</dbReference>
<dbReference type="HAMAP" id="MF_00181">
    <property type="entry name" value="Cytosol_peptidase_M17"/>
    <property type="match status" value="1"/>
</dbReference>
<comment type="catalytic activity">
    <reaction evidence="1 9">
        <text>Release of an N-terminal amino acid, Xaa-|-Yaa-, in which Xaa is preferably Leu, but may be other amino acids including Pro although not Arg or Lys, and Yaa may be Pro. Amino acid amides and methyl esters are also readily hydrolyzed, but rates on arylamides are exceedingly low.</text>
        <dbReference type="EC" id="3.4.11.1"/>
    </reaction>
</comment>
<dbReference type="CDD" id="cd00433">
    <property type="entry name" value="Peptidase_M17"/>
    <property type="match status" value="1"/>
</dbReference>
<dbReference type="EMBL" id="PDDY01000004">
    <property type="protein sequence ID" value="PEH37783.1"/>
    <property type="molecule type" value="Genomic_DNA"/>
</dbReference>